<dbReference type="SMART" id="SM00285">
    <property type="entry name" value="PBD"/>
    <property type="match status" value="1"/>
</dbReference>
<dbReference type="EnsemblPlants" id="LPERR04G21740.1">
    <property type="protein sequence ID" value="LPERR04G21740.1"/>
    <property type="gene ID" value="LPERR04G21740"/>
</dbReference>
<keyword evidence="2" id="KW-0812">Transmembrane</keyword>
<evidence type="ECO:0000256" key="1">
    <source>
        <dbReference type="SAM" id="MobiDB-lite"/>
    </source>
</evidence>
<feature type="compositionally biased region" description="Basic and acidic residues" evidence="1">
    <location>
        <begin position="202"/>
        <end position="212"/>
    </location>
</feature>
<dbReference type="InterPro" id="IPR036936">
    <property type="entry name" value="CRIB_dom_sf"/>
</dbReference>
<dbReference type="Proteomes" id="UP000032180">
    <property type="component" value="Chromosome 4"/>
</dbReference>
<name>A0A0D9W9V4_9ORYZ</name>
<dbReference type="InterPro" id="IPR000095">
    <property type="entry name" value="CRIB_dom"/>
</dbReference>
<dbReference type="CDD" id="cd00132">
    <property type="entry name" value="CRIB"/>
    <property type="match status" value="1"/>
</dbReference>
<keyword evidence="2" id="KW-1133">Transmembrane helix</keyword>
<reference evidence="5" key="2">
    <citation type="submission" date="2013-12" db="EMBL/GenBank/DDBJ databases">
        <authorList>
            <person name="Yu Y."/>
            <person name="Lee S."/>
            <person name="de Baynast K."/>
            <person name="Wissotski M."/>
            <person name="Liu L."/>
            <person name="Talag J."/>
            <person name="Goicoechea J."/>
            <person name="Angelova A."/>
            <person name="Jetty R."/>
            <person name="Kudrna D."/>
            <person name="Golser W."/>
            <person name="Rivera L."/>
            <person name="Zhang J."/>
            <person name="Wing R."/>
        </authorList>
    </citation>
    <scope>NUCLEOTIDE SEQUENCE</scope>
</reference>
<dbReference type="STRING" id="77586.A0A0D9W9V4"/>
<accession>A0A0D9W9V4</accession>
<feature type="transmembrane region" description="Helical" evidence="2">
    <location>
        <begin position="39"/>
        <end position="62"/>
    </location>
</feature>
<organism evidence="4 5">
    <name type="scientific">Leersia perrieri</name>
    <dbReference type="NCBI Taxonomy" id="77586"/>
    <lineage>
        <taxon>Eukaryota</taxon>
        <taxon>Viridiplantae</taxon>
        <taxon>Streptophyta</taxon>
        <taxon>Embryophyta</taxon>
        <taxon>Tracheophyta</taxon>
        <taxon>Spermatophyta</taxon>
        <taxon>Magnoliopsida</taxon>
        <taxon>Liliopsida</taxon>
        <taxon>Poales</taxon>
        <taxon>Poaceae</taxon>
        <taxon>BOP clade</taxon>
        <taxon>Oryzoideae</taxon>
        <taxon>Oryzeae</taxon>
        <taxon>Oryzinae</taxon>
        <taxon>Leersia</taxon>
    </lineage>
</organism>
<evidence type="ECO:0000259" key="3">
    <source>
        <dbReference type="PROSITE" id="PS50108"/>
    </source>
</evidence>
<dbReference type="PANTHER" id="PTHR47846">
    <property type="entry name" value="OS06G0681300 PROTEIN-RELATED"/>
    <property type="match status" value="1"/>
</dbReference>
<dbReference type="Gramene" id="LPERR04G21740.1">
    <property type="protein sequence ID" value="LPERR04G21740.1"/>
    <property type="gene ID" value="LPERR04G21740"/>
</dbReference>
<evidence type="ECO:0000313" key="4">
    <source>
        <dbReference type="EnsemblPlants" id="LPERR04G21740.1"/>
    </source>
</evidence>
<feature type="domain" description="CRIB" evidence="3">
    <location>
        <begin position="87"/>
        <end position="100"/>
    </location>
</feature>
<dbReference type="AlphaFoldDB" id="A0A0D9W9V4"/>
<keyword evidence="2" id="KW-0472">Membrane</keyword>
<dbReference type="Gene3D" id="3.90.810.10">
    <property type="entry name" value="CRIB domain"/>
    <property type="match status" value="1"/>
</dbReference>
<sequence>MSGVRNFLQNQLRRRININNYPLRDEIAFETSAYCLSLLVRYAFCVLIVLKSVFVRIIPMAYKMKGIFKGIKVISQIFIVKEHVMQIGSPTDVKHVAHIGWDGMTGNASPSWMNDIRTSSELLSLGNFATSAGTSWASQDFDQLRESSNFATPSLNTSLQQDAAQPPDIPRPPAPAKRRRKRRPGSESTMAPASDDAGGADAKARSNCKSET</sequence>
<evidence type="ECO:0000313" key="5">
    <source>
        <dbReference type="Proteomes" id="UP000032180"/>
    </source>
</evidence>
<protein>
    <recommendedName>
        <fullName evidence="3">CRIB domain-containing protein</fullName>
    </recommendedName>
</protein>
<dbReference type="eggNOG" id="ENOG502S1IY">
    <property type="taxonomic scope" value="Eukaryota"/>
</dbReference>
<evidence type="ECO:0000256" key="2">
    <source>
        <dbReference type="SAM" id="Phobius"/>
    </source>
</evidence>
<feature type="region of interest" description="Disordered" evidence="1">
    <location>
        <begin position="157"/>
        <end position="212"/>
    </location>
</feature>
<feature type="compositionally biased region" description="Low complexity" evidence="1">
    <location>
        <begin position="191"/>
        <end position="201"/>
    </location>
</feature>
<dbReference type="PROSITE" id="PS50108">
    <property type="entry name" value="CRIB"/>
    <property type="match status" value="1"/>
</dbReference>
<reference evidence="4 5" key="1">
    <citation type="submission" date="2012-08" db="EMBL/GenBank/DDBJ databases">
        <title>Oryza genome evolution.</title>
        <authorList>
            <person name="Wing R.A."/>
        </authorList>
    </citation>
    <scope>NUCLEOTIDE SEQUENCE</scope>
</reference>
<dbReference type="FunFam" id="3.90.810.10:FF:000029">
    <property type="entry name" value="Elongation factor Ts, mitochondrial"/>
    <property type="match status" value="1"/>
</dbReference>
<proteinExistence type="predicted"/>
<dbReference type="PANTHER" id="PTHR47846:SF5">
    <property type="entry name" value="CRIB DOMAIN-CONTAINING PROTEIN"/>
    <property type="match status" value="1"/>
</dbReference>
<keyword evidence="5" id="KW-1185">Reference proteome</keyword>
<reference evidence="4" key="3">
    <citation type="submission" date="2015-04" db="UniProtKB">
        <authorList>
            <consortium name="EnsemblPlants"/>
        </authorList>
    </citation>
    <scope>IDENTIFICATION</scope>
</reference>
<dbReference type="Pfam" id="PF00786">
    <property type="entry name" value="PBD"/>
    <property type="match status" value="1"/>
</dbReference>